<reference evidence="2 3" key="1">
    <citation type="submission" date="2010-05" db="EMBL/GenBank/DDBJ databases">
        <title>The Genome Sequence of Thecamonas trahens ATCC 50062.</title>
        <authorList>
            <consortium name="The Broad Institute Genome Sequencing Platform"/>
            <person name="Russ C."/>
            <person name="Cuomo C."/>
            <person name="Shea T."/>
            <person name="Young S.K."/>
            <person name="Zeng Q."/>
            <person name="Koehrsen M."/>
            <person name="Haas B."/>
            <person name="Borodovsky M."/>
            <person name="Guigo R."/>
            <person name="Alvarado L."/>
            <person name="Berlin A."/>
            <person name="Bochicchio J."/>
            <person name="Borenstein D."/>
            <person name="Chapman S."/>
            <person name="Chen Z."/>
            <person name="Freedman E."/>
            <person name="Gellesch M."/>
            <person name="Goldberg J."/>
            <person name="Griggs A."/>
            <person name="Gujja S."/>
            <person name="Heilman E."/>
            <person name="Heiman D."/>
            <person name="Hepburn T."/>
            <person name="Howarth C."/>
            <person name="Jen D."/>
            <person name="Larson L."/>
            <person name="Mehta T."/>
            <person name="Park D."/>
            <person name="Pearson M."/>
            <person name="Roberts A."/>
            <person name="Saif S."/>
            <person name="Shenoy N."/>
            <person name="Sisk P."/>
            <person name="Stolte C."/>
            <person name="Sykes S."/>
            <person name="Thomson T."/>
            <person name="Walk T."/>
            <person name="White J."/>
            <person name="Yandava C."/>
            <person name="Burger G."/>
            <person name="Gray M.W."/>
            <person name="Holland P.W.H."/>
            <person name="King N."/>
            <person name="Lang F.B.F."/>
            <person name="Roger A.J."/>
            <person name="Ruiz-Trillo I."/>
            <person name="Lander E."/>
            <person name="Nusbaum C."/>
        </authorList>
    </citation>
    <scope>NUCLEOTIDE SEQUENCE [LARGE SCALE GENOMIC DNA]</scope>
    <source>
        <strain evidence="2 3">ATCC 50062</strain>
    </source>
</reference>
<accession>A0A0L0DTG8</accession>
<dbReference type="Proteomes" id="UP000054408">
    <property type="component" value="Unassembled WGS sequence"/>
</dbReference>
<keyword evidence="3" id="KW-1185">Reference proteome</keyword>
<name>A0A0L0DTG8_THETB</name>
<dbReference type="EMBL" id="GL349499">
    <property type="protein sequence ID" value="KNC55346.1"/>
    <property type="molecule type" value="Genomic_DNA"/>
</dbReference>
<evidence type="ECO:0000313" key="3">
    <source>
        <dbReference type="Proteomes" id="UP000054408"/>
    </source>
</evidence>
<proteinExistence type="predicted"/>
<feature type="region of interest" description="Disordered" evidence="1">
    <location>
        <begin position="108"/>
        <end position="147"/>
    </location>
</feature>
<dbReference type="RefSeq" id="XP_013753065.1">
    <property type="nucleotide sequence ID" value="XM_013897611.1"/>
</dbReference>
<organism evidence="2 3">
    <name type="scientific">Thecamonas trahens ATCC 50062</name>
    <dbReference type="NCBI Taxonomy" id="461836"/>
    <lineage>
        <taxon>Eukaryota</taxon>
        <taxon>Apusozoa</taxon>
        <taxon>Apusomonadida</taxon>
        <taxon>Apusomonadidae</taxon>
        <taxon>Thecamonas</taxon>
    </lineage>
</organism>
<evidence type="ECO:0000313" key="2">
    <source>
        <dbReference type="EMBL" id="KNC55346.1"/>
    </source>
</evidence>
<evidence type="ECO:0000256" key="1">
    <source>
        <dbReference type="SAM" id="MobiDB-lite"/>
    </source>
</evidence>
<protein>
    <submittedName>
        <fullName evidence="2">Uncharacterized protein</fullName>
    </submittedName>
</protein>
<dbReference type="AlphaFoldDB" id="A0A0L0DTG8"/>
<sequence length="235" mass="25460">MAVPPGLLMSCGGFNEGTGLFERWHTSLAIGADGRAVKKYVFVRGHEDHSNDENETSIRVLTGTWLPHADGFGRFGSDLVAFLAAALGPDPLPSDLADADRQEQKPILVPRPLDAGSQNEDSSGRLANLSYNYGSESGDSSDDDKPNIVNRDAVAKEVRILARVEVDPGRCVNDMNSPGRSGDRRPQEGVEVISMRLVDISIENNLIFAAAADADHMPVPEVIEALYDGEFEYYS</sequence>
<gene>
    <name evidence="2" type="ORF">AMSG_10998</name>
</gene>
<dbReference type="GeneID" id="25569080"/>